<comment type="similarity">
    <text evidence="1">Belongs to the CbxX/CfxQ family.</text>
</comment>
<dbReference type="RefSeq" id="WP_106624578.1">
    <property type="nucleotide sequence ID" value="NZ_CP032819.1"/>
</dbReference>
<dbReference type="Gene3D" id="3.40.50.300">
    <property type="entry name" value="P-loop containing nucleotide triphosphate hydrolases"/>
    <property type="match status" value="3"/>
</dbReference>
<dbReference type="GO" id="GO:0016887">
    <property type="term" value="F:ATP hydrolysis activity"/>
    <property type="evidence" value="ECO:0007669"/>
    <property type="project" value="InterPro"/>
</dbReference>
<dbReference type="GO" id="GO:0005524">
    <property type="term" value="F:ATP binding"/>
    <property type="evidence" value="ECO:0007669"/>
    <property type="project" value="UniProtKB-KW"/>
</dbReference>
<dbReference type="CDD" id="cd00009">
    <property type="entry name" value="AAA"/>
    <property type="match status" value="1"/>
</dbReference>
<dbReference type="Gene3D" id="1.10.8.60">
    <property type="match status" value="3"/>
</dbReference>
<dbReference type="OrthoDB" id="9806903at2"/>
<protein>
    <submittedName>
        <fullName evidence="5">AAA family ATPase</fullName>
    </submittedName>
</protein>
<proteinExistence type="inferred from homology"/>
<dbReference type="KEGG" id="buy:D8S85_02105"/>
<dbReference type="InterPro" id="IPR003593">
    <property type="entry name" value="AAA+_ATPase"/>
</dbReference>
<evidence type="ECO:0000256" key="1">
    <source>
        <dbReference type="ARBA" id="ARBA00010378"/>
    </source>
</evidence>
<dbReference type="PANTHER" id="PTHR43392:SF2">
    <property type="entry name" value="AAA-TYPE ATPASE FAMILY PROTEIN _ ANKYRIN REPEAT FAMILY PROTEIN"/>
    <property type="match status" value="1"/>
</dbReference>
<keyword evidence="3" id="KW-0067">ATP-binding</keyword>
<feature type="domain" description="AAA+ ATPase" evidence="4">
    <location>
        <begin position="371"/>
        <end position="510"/>
    </location>
</feature>
<feature type="domain" description="AAA+ ATPase" evidence="4">
    <location>
        <begin position="645"/>
        <end position="781"/>
    </location>
</feature>
<dbReference type="InterPro" id="IPR041627">
    <property type="entry name" value="AAA_lid_6"/>
</dbReference>
<dbReference type="SMART" id="SM00382">
    <property type="entry name" value="AAA"/>
    <property type="match status" value="3"/>
</dbReference>
<evidence type="ECO:0000313" key="5">
    <source>
        <dbReference type="EMBL" id="AZS28460.1"/>
    </source>
</evidence>
<dbReference type="PANTHER" id="PTHR43392">
    <property type="entry name" value="AAA-TYPE ATPASE FAMILY PROTEIN / ANKYRIN REPEAT FAMILY PROTEIN"/>
    <property type="match status" value="1"/>
</dbReference>
<feature type="domain" description="AAA+ ATPase" evidence="4">
    <location>
        <begin position="927"/>
        <end position="1038"/>
    </location>
</feature>
<dbReference type="InterPro" id="IPR003959">
    <property type="entry name" value="ATPase_AAA_core"/>
</dbReference>
<dbReference type="EMBL" id="CP032819">
    <property type="protein sequence ID" value="AZS28460.1"/>
    <property type="molecule type" value="Genomic_DNA"/>
</dbReference>
<evidence type="ECO:0000313" key="6">
    <source>
        <dbReference type="Proteomes" id="UP000270673"/>
    </source>
</evidence>
<keyword evidence="6" id="KW-1185">Reference proteome</keyword>
<evidence type="ECO:0000256" key="3">
    <source>
        <dbReference type="ARBA" id="ARBA00022840"/>
    </source>
</evidence>
<keyword evidence="2" id="KW-0547">Nucleotide-binding</keyword>
<dbReference type="Pfam" id="PF17866">
    <property type="entry name" value="AAA_lid_6"/>
    <property type="match status" value="2"/>
</dbReference>
<dbReference type="InterPro" id="IPR000641">
    <property type="entry name" value="CbxX/CfxQ"/>
</dbReference>
<dbReference type="Proteomes" id="UP000270673">
    <property type="component" value="Chromosome"/>
</dbReference>
<dbReference type="PRINTS" id="PR00819">
    <property type="entry name" value="CBXCFQXSUPER"/>
</dbReference>
<dbReference type="SUPFAM" id="SSF52540">
    <property type="entry name" value="P-loop containing nucleoside triphosphate hydrolases"/>
    <property type="match status" value="3"/>
</dbReference>
<gene>
    <name evidence="5" type="ORF">D8S85_02105</name>
</gene>
<dbReference type="Pfam" id="PF00004">
    <property type="entry name" value="AAA"/>
    <property type="match status" value="2"/>
</dbReference>
<accession>A0A3S9VPJ3</accession>
<dbReference type="AlphaFoldDB" id="A0A3S9VPJ3"/>
<evidence type="ECO:0000259" key="4">
    <source>
        <dbReference type="SMART" id="SM00382"/>
    </source>
</evidence>
<organism evidence="5 6">
    <name type="scientific">Butyricimonas faecalis</name>
    <dbReference type="NCBI Taxonomy" id="2093856"/>
    <lineage>
        <taxon>Bacteria</taxon>
        <taxon>Pseudomonadati</taxon>
        <taxon>Bacteroidota</taxon>
        <taxon>Bacteroidia</taxon>
        <taxon>Bacteroidales</taxon>
        <taxon>Odoribacteraceae</taxon>
        <taxon>Butyricimonas</taxon>
    </lineage>
</organism>
<sequence length="1168" mass="132594">MNASEIGGGLKNECKNKRVMVEKARKSKISKKQTVTDINFKFKSIRTSCSEVVDFTGNKRYRTVFRLNEIETLFVDTEVINKQFDEKPWDAEIVAALIYMQGDRPMLVAQKGGKVTIPETESVFQFSTTFSAEDFTDFKFQEGVYRVQVMIDGQAGVSDEIHLLEPHDLFRDYFQLLDIGFDKCVEEAPDVQRPHSYQAFSAKGLEDIRFYLVAENFLSSEWTYEFLINVFDSNGILKASRVAKGNYYIPNREGKRLLCFALDLGAGLNNFWEEGKYRVDVLCFDQPVIHLEFSIGEQDLPYNFTDEIAEVNGQVHEVAGVPSTPQDKEEALSRLYQLVGLRKVKEEITRMYELAEFVKMRQENGFNDKLPVLNMILMGNPGTGKHLVTEITGEMFYRLGVLVNGKVHRYKREDFTRPGMDAEEQLIREAIAKSMGGILLIEDADELYPTNDPNDPAMRIFTVLLGILEQEQPSLLVVMAGDVMTLQAIVEGVPGMKKCFPYQFVFDDYSAEELMEITHQMLEKRQFKFTPEAEDKFSDMLKDCCSVRESGFSNGRFIEERLDDASTRMAKRLMSNHKGTRTKEDMMLIQVEDIDAPEQPDPSKSVDALNEMIGSKELKNSLISYINYIYFIRERQKHGYADVIPPLHMLFTGNRGTGKTTVARMLGEIFESAGILESSMVTVRSRGELIGDGSIPPQQIAMYVFEQARGGILFLEDAHTLFQDNVGAAALSVIFGQLSPTDNGDTIVILSGDPEAMDKALAGNPKVKTLFPYHFHFSDYTPEELLEIAVQKVAEKNYTLHPKAKEAFKALVSQVCNEHDKFFGNALFVEKMVDKAIHNLSARTMKIRKERELTRKEITTLMAVDIPTATSELPNSYRDTFDEKEIASALKDLDHMVGQTKLKKQIHDFVDLARHYNQQGIKLNTRVSLQWCFTGNSGMGKGTVARIIARIYKAMGIIDKSEVTSFKVERLLGLTEEDVIQSIGTALLQSKGGLFFFDEDSSSLNEVAGFRDRVRAILVNQLATQPGAYNVIYAKQDPPRQIINDEVEKVSDMINILVFEDYTADQLMEILKRDLATDNTRMTRTAQQHMEQFISYIVANKKRSHASARLIKLVAEMMMRNRVQRLAKSKKANDMETKHSVTKQDVEMFTPAMLDSMISERNTIGYKQ</sequence>
<reference evidence="5 6" key="1">
    <citation type="submission" date="2018-10" db="EMBL/GenBank/DDBJ databases">
        <title>Butyricimonas faecalis sp. nov., isolated from human faeces and emended description of the genus Butyricimonas.</title>
        <authorList>
            <person name="Le Roy T."/>
            <person name="Van der Smissen P."/>
            <person name="Paquot A."/>
            <person name="Delzenne N."/>
            <person name="Muccioli G."/>
            <person name="Collet J.-F."/>
            <person name="Cani P.D."/>
        </authorList>
    </citation>
    <scope>NUCLEOTIDE SEQUENCE [LARGE SCALE GENOMIC DNA]</scope>
    <source>
        <strain evidence="5 6">H184</strain>
    </source>
</reference>
<name>A0A3S9VPJ3_9BACT</name>
<dbReference type="InterPro" id="IPR027417">
    <property type="entry name" value="P-loop_NTPase"/>
</dbReference>
<evidence type="ECO:0000256" key="2">
    <source>
        <dbReference type="ARBA" id="ARBA00022741"/>
    </source>
</evidence>
<dbReference type="InterPro" id="IPR050773">
    <property type="entry name" value="CbxX/CfxQ_RuBisCO_ESX"/>
</dbReference>